<dbReference type="Pfam" id="PF02879">
    <property type="entry name" value="PGM_PMM_II"/>
    <property type="match status" value="1"/>
</dbReference>
<protein>
    <recommendedName>
        <fullName evidence="12">Phosphomannomutase/phosphoglucomutase</fullName>
    </recommendedName>
</protein>
<dbReference type="SUPFAM" id="SSF55957">
    <property type="entry name" value="Phosphoglucomutase, C-terminal domain"/>
    <property type="match status" value="1"/>
</dbReference>
<dbReference type="InterPro" id="IPR005844">
    <property type="entry name" value="A-D-PHexomutase_a/b/a-I"/>
</dbReference>
<feature type="domain" description="Alpha-D-phosphohexomutase alpha/beta/alpha" evidence="9">
    <location>
        <begin position="264"/>
        <end position="359"/>
    </location>
</feature>
<keyword evidence="6" id="KW-0413">Isomerase</keyword>
<dbReference type="Gene3D" id="3.40.120.10">
    <property type="entry name" value="Alpha-D-Glucose-1,6-Bisphosphate, subunit A, domain 3"/>
    <property type="match status" value="3"/>
</dbReference>
<name>A0A261TAD5_9BORD</name>
<evidence type="ECO:0000256" key="2">
    <source>
        <dbReference type="ARBA" id="ARBA00010231"/>
    </source>
</evidence>
<evidence type="ECO:0000256" key="6">
    <source>
        <dbReference type="ARBA" id="ARBA00023235"/>
    </source>
</evidence>
<feature type="domain" description="Alpha-D-phosphohexomutase alpha/beta/alpha" evidence="7">
    <location>
        <begin position="16"/>
        <end position="138"/>
    </location>
</feature>
<dbReference type="InterPro" id="IPR036900">
    <property type="entry name" value="A-D-PHexomutase_C_sf"/>
</dbReference>
<dbReference type="Pfam" id="PF02880">
    <property type="entry name" value="PGM_PMM_III"/>
    <property type="match status" value="1"/>
</dbReference>
<dbReference type="Gene3D" id="3.30.310.50">
    <property type="entry name" value="Alpha-D-phosphohexomutase, C-terminal domain"/>
    <property type="match status" value="1"/>
</dbReference>
<dbReference type="PANTHER" id="PTHR43771:SF2">
    <property type="entry name" value="PHOSPHOMANNOMUTASE_PHOSPHOGLUCOMUTASE"/>
    <property type="match status" value="1"/>
</dbReference>
<dbReference type="Pfam" id="PF02878">
    <property type="entry name" value="PGM_PMM_I"/>
    <property type="match status" value="1"/>
</dbReference>
<feature type="domain" description="Alpha-D-phosphohexomutase alpha/beta/alpha" evidence="8">
    <location>
        <begin position="166"/>
        <end position="259"/>
    </location>
</feature>
<dbReference type="GO" id="GO:0016868">
    <property type="term" value="F:intramolecular phosphotransferase activity"/>
    <property type="evidence" value="ECO:0007669"/>
    <property type="project" value="InterPro"/>
</dbReference>
<evidence type="ECO:0000259" key="7">
    <source>
        <dbReference type="Pfam" id="PF02878"/>
    </source>
</evidence>
<dbReference type="GO" id="GO:0046872">
    <property type="term" value="F:metal ion binding"/>
    <property type="evidence" value="ECO:0007669"/>
    <property type="project" value="UniProtKB-KW"/>
</dbReference>
<dbReference type="InterPro" id="IPR016055">
    <property type="entry name" value="A-D-PHexomutase_a/b/a-I/II/III"/>
</dbReference>
<comment type="cofactor">
    <cofactor evidence="1">
        <name>Mg(2+)</name>
        <dbReference type="ChEBI" id="CHEBI:18420"/>
    </cofactor>
</comment>
<evidence type="ECO:0000259" key="9">
    <source>
        <dbReference type="Pfam" id="PF02880"/>
    </source>
</evidence>
<evidence type="ECO:0000256" key="4">
    <source>
        <dbReference type="ARBA" id="ARBA00022723"/>
    </source>
</evidence>
<dbReference type="InterPro" id="IPR005841">
    <property type="entry name" value="Alpha-D-phosphohexomutase_SF"/>
</dbReference>
<evidence type="ECO:0008006" key="12">
    <source>
        <dbReference type="Google" id="ProtNLM"/>
    </source>
</evidence>
<reference evidence="10 11" key="1">
    <citation type="submission" date="2017-05" db="EMBL/GenBank/DDBJ databases">
        <title>Complete and WGS of Bordetella genogroups.</title>
        <authorList>
            <person name="Spilker T."/>
            <person name="LiPuma J."/>
        </authorList>
    </citation>
    <scope>NUCLEOTIDE SEQUENCE [LARGE SCALE GENOMIC DNA]</scope>
    <source>
        <strain evidence="10 11">AU10456</strain>
    </source>
</reference>
<dbReference type="Proteomes" id="UP000216913">
    <property type="component" value="Unassembled WGS sequence"/>
</dbReference>
<proteinExistence type="inferred from homology"/>
<dbReference type="OrthoDB" id="9803322at2"/>
<dbReference type="EMBL" id="NEVP01000011">
    <property type="protein sequence ID" value="OZI46559.1"/>
    <property type="molecule type" value="Genomic_DNA"/>
</dbReference>
<evidence type="ECO:0000313" key="10">
    <source>
        <dbReference type="EMBL" id="OZI46559.1"/>
    </source>
</evidence>
<dbReference type="SUPFAM" id="SSF53738">
    <property type="entry name" value="Phosphoglucomutase, first 3 domains"/>
    <property type="match status" value="3"/>
</dbReference>
<evidence type="ECO:0000256" key="5">
    <source>
        <dbReference type="ARBA" id="ARBA00022842"/>
    </source>
</evidence>
<dbReference type="PRINTS" id="PR00509">
    <property type="entry name" value="PGMPMM"/>
</dbReference>
<keyword evidence="5" id="KW-0460">Magnesium</keyword>
<sequence length="467" mass="49774">MTETPGVAARLGARAVFRDGEIRGAMPQSIDAVFTHALGTAIGLRAREARFGAVVIGRDATLASVELAAAMQAGMRAAGVDVIDIGMATSPMACYATRLMDCGVGVSVCTSDSPMPRASIKVMWDGLPLQGDGLLALRALMHESPSLPAPGARRALNLLPCYLARVTADLRLARPIKVAIDCGQGATAHVAPALLRAIGCDVTVLFEQTQPGTAPPHPAHPTAWQNLQDLVYCLRYSDCELGIAFDGDGDRMAVVSKRGLVITPDQVMMLLVPSVLARHARGMVLHDARTSLGLARVVARAGGESAPWRGDPASMKTRMQAVGALLGVDLSGRHYFRDRWYGYDDAVYAAARLLECLSAWPETDHALATLPASFRAPVLRIDMPAADITALLARLRSQAKFDQARRISYVDGVRVEYEDAFAVLRASRYDGALVLEAEGSTQSMVARVRQALLQAAAQIAPPLAAYL</sequence>
<evidence type="ECO:0000313" key="11">
    <source>
        <dbReference type="Proteomes" id="UP000216913"/>
    </source>
</evidence>
<dbReference type="AlphaFoldDB" id="A0A261TAD5"/>
<dbReference type="GO" id="GO:0005975">
    <property type="term" value="P:carbohydrate metabolic process"/>
    <property type="evidence" value="ECO:0007669"/>
    <property type="project" value="InterPro"/>
</dbReference>
<dbReference type="PANTHER" id="PTHR43771">
    <property type="entry name" value="PHOSPHOMANNOMUTASE"/>
    <property type="match status" value="1"/>
</dbReference>
<comment type="caution">
    <text evidence="10">The sequence shown here is derived from an EMBL/GenBank/DDBJ whole genome shotgun (WGS) entry which is preliminary data.</text>
</comment>
<keyword evidence="3" id="KW-0597">Phosphoprotein</keyword>
<keyword evidence="4" id="KW-0479">Metal-binding</keyword>
<dbReference type="RefSeq" id="WP_094802309.1">
    <property type="nucleotide sequence ID" value="NZ_NEVN01000009.1"/>
</dbReference>
<evidence type="ECO:0000256" key="3">
    <source>
        <dbReference type="ARBA" id="ARBA00022553"/>
    </source>
</evidence>
<keyword evidence="11" id="KW-1185">Reference proteome</keyword>
<dbReference type="InterPro" id="IPR005845">
    <property type="entry name" value="A-D-PHexomutase_a/b/a-II"/>
</dbReference>
<gene>
    <name evidence="10" type="ORF">CAL25_17785</name>
</gene>
<evidence type="ECO:0000259" key="8">
    <source>
        <dbReference type="Pfam" id="PF02879"/>
    </source>
</evidence>
<accession>A0A261TAD5</accession>
<evidence type="ECO:0000256" key="1">
    <source>
        <dbReference type="ARBA" id="ARBA00001946"/>
    </source>
</evidence>
<dbReference type="InterPro" id="IPR005846">
    <property type="entry name" value="A-D-PHexomutase_a/b/a-III"/>
</dbReference>
<organism evidence="10 11">
    <name type="scientific">Bordetella genomosp. 5</name>
    <dbReference type="NCBI Taxonomy" id="1395608"/>
    <lineage>
        <taxon>Bacteria</taxon>
        <taxon>Pseudomonadati</taxon>
        <taxon>Pseudomonadota</taxon>
        <taxon>Betaproteobacteria</taxon>
        <taxon>Burkholderiales</taxon>
        <taxon>Alcaligenaceae</taxon>
        <taxon>Bordetella</taxon>
    </lineage>
</organism>
<comment type="similarity">
    <text evidence="2">Belongs to the phosphohexose mutase family.</text>
</comment>